<dbReference type="AlphaFoldDB" id="L7F0D3"/>
<proteinExistence type="predicted"/>
<sequence length="40" mass="4467">MHRYLFHVTPHPYESTRPGQVNPIAPSGHSCISVTGFTFP</sequence>
<name>L7F0D3_STRT8</name>
<evidence type="ECO:0000313" key="1">
    <source>
        <dbReference type="EMBL" id="ELP64456.1"/>
    </source>
</evidence>
<organism evidence="1 2">
    <name type="scientific">Streptomyces turgidiscabies (strain Car8)</name>
    <dbReference type="NCBI Taxonomy" id="698760"/>
    <lineage>
        <taxon>Bacteria</taxon>
        <taxon>Bacillati</taxon>
        <taxon>Actinomycetota</taxon>
        <taxon>Actinomycetes</taxon>
        <taxon>Kitasatosporales</taxon>
        <taxon>Streptomycetaceae</taxon>
        <taxon>Streptomyces</taxon>
    </lineage>
</organism>
<evidence type="ECO:0000313" key="2">
    <source>
        <dbReference type="Proteomes" id="UP000010931"/>
    </source>
</evidence>
<dbReference type="Proteomes" id="UP000010931">
    <property type="component" value="Unassembled WGS sequence"/>
</dbReference>
<protein>
    <submittedName>
        <fullName evidence="1">Uncharacterized protein</fullName>
    </submittedName>
</protein>
<accession>L7F0D3</accession>
<gene>
    <name evidence="1" type="ORF">STRTUCAR8_02537</name>
</gene>
<comment type="caution">
    <text evidence="1">The sequence shown here is derived from an EMBL/GenBank/DDBJ whole genome shotgun (WGS) entry which is preliminary data.</text>
</comment>
<dbReference type="EMBL" id="AEJB01000453">
    <property type="protein sequence ID" value="ELP64456.1"/>
    <property type="molecule type" value="Genomic_DNA"/>
</dbReference>
<feature type="non-terminal residue" evidence="1">
    <location>
        <position position="40"/>
    </location>
</feature>
<keyword evidence="2" id="KW-1185">Reference proteome</keyword>
<reference evidence="1 2" key="1">
    <citation type="journal article" date="2011" name="Plasmid">
        <title>Streptomyces turgidiscabies Car8 contains a modular pathogenicity island that shares virulence genes with other actinobacterial plant pathogens.</title>
        <authorList>
            <person name="Huguet-Tapia J.C."/>
            <person name="Badger J.H."/>
            <person name="Loria R."/>
            <person name="Pettis G.S."/>
        </authorList>
    </citation>
    <scope>NUCLEOTIDE SEQUENCE [LARGE SCALE GENOMIC DNA]</scope>
    <source>
        <strain evidence="1 2">Car8</strain>
    </source>
</reference>